<dbReference type="GO" id="GO:0016287">
    <property type="term" value="F:glycerone-phosphate O-acyltransferase activity"/>
    <property type="evidence" value="ECO:0007669"/>
    <property type="project" value="TreeGrafter"/>
</dbReference>
<protein>
    <recommendedName>
        <fullName evidence="2">Phospholipid/glycerol acyltransferase domain-containing protein</fullName>
    </recommendedName>
</protein>
<dbReference type="PANTHER" id="PTHR31605">
    <property type="entry name" value="GLYCEROL-3-PHOSPHATE O-ACYLTRANSFERASE 1"/>
    <property type="match status" value="1"/>
</dbReference>
<name>A0A3Q9FLK4_9BACT</name>
<keyword evidence="1" id="KW-0812">Transmembrane</keyword>
<dbReference type="EMBL" id="CP034562">
    <property type="protein sequence ID" value="AZQ60984.1"/>
    <property type="molecule type" value="Genomic_DNA"/>
</dbReference>
<keyword evidence="1" id="KW-0472">Membrane</keyword>
<dbReference type="InterPro" id="IPR052744">
    <property type="entry name" value="GPAT/DAPAT"/>
</dbReference>
<sequence length="448" mass="51867">MNFTLYSFIKSIIKNIYTNLVFYKVEKNGWENIPKDKPLIFAVTHPLMHMDAVVMGTTFKRPLHFLTKSTVFNSPFKKWFFGKLNMIPVVRKQDGPQGKGFSNKSMFSNCVKTLEKNQCLLIFTEGTSIWERKLRPLKSGTARIGFEAEESNDFNLGVHIVPVALNYTHATQLLPSVSIDVAPAICIKDYQAEYKENPNKATKRVTGIIKERLLERYFTLNDLEEEDNLKSALVMLNEEPINGWERKKSLKRYFDNLKKGVEIINNSSKSTIQSIDNKITKYNTLLADYKISDQSLWKSASGNKKVVHFILNFIFALTVFPVYIVGWLINYTPYKLSKYLGRKSSDEIEVWGANMITLCGLFYPIFYGLYIYILNQFLAINGITNFCIFLVFPILTYLSFFMYHFYKKVASDSRIFSLSLFNKEKYNELVSLRTSIVSNLEDLINEHK</sequence>
<evidence type="ECO:0000259" key="2">
    <source>
        <dbReference type="SMART" id="SM00563"/>
    </source>
</evidence>
<dbReference type="SUPFAM" id="SSF69593">
    <property type="entry name" value="Glycerol-3-phosphate (1)-acyltransferase"/>
    <property type="match status" value="1"/>
</dbReference>
<proteinExistence type="predicted"/>
<keyword evidence="1" id="KW-1133">Transmembrane helix</keyword>
<dbReference type="InterPro" id="IPR002123">
    <property type="entry name" value="Plipid/glycerol_acylTrfase"/>
</dbReference>
<evidence type="ECO:0000313" key="4">
    <source>
        <dbReference type="Proteomes" id="UP000267268"/>
    </source>
</evidence>
<dbReference type="SMART" id="SM00563">
    <property type="entry name" value="PlsC"/>
    <property type="match status" value="1"/>
</dbReference>
<organism evidence="3 4">
    <name type="scientific">Flammeovirga pectinis</name>
    <dbReference type="NCBI Taxonomy" id="2494373"/>
    <lineage>
        <taxon>Bacteria</taxon>
        <taxon>Pseudomonadati</taxon>
        <taxon>Bacteroidota</taxon>
        <taxon>Cytophagia</taxon>
        <taxon>Cytophagales</taxon>
        <taxon>Flammeovirgaceae</taxon>
        <taxon>Flammeovirga</taxon>
    </lineage>
</organism>
<dbReference type="Pfam" id="PF01553">
    <property type="entry name" value="Acyltransferase"/>
    <property type="match status" value="1"/>
</dbReference>
<dbReference type="RefSeq" id="WP_126610963.1">
    <property type="nucleotide sequence ID" value="NZ_CP034562.1"/>
</dbReference>
<feature type="transmembrane region" description="Helical" evidence="1">
    <location>
        <begin position="309"/>
        <end position="329"/>
    </location>
</feature>
<dbReference type="PANTHER" id="PTHR31605:SF0">
    <property type="entry name" value="GLYCEROL-3-PHOSPHATE O-ACYLTRANSFERASE 1"/>
    <property type="match status" value="1"/>
</dbReference>
<dbReference type="Proteomes" id="UP000267268">
    <property type="component" value="Chromosome 1"/>
</dbReference>
<keyword evidence="4" id="KW-1185">Reference proteome</keyword>
<evidence type="ECO:0000256" key="1">
    <source>
        <dbReference type="SAM" id="Phobius"/>
    </source>
</evidence>
<feature type="transmembrane region" description="Helical" evidence="1">
    <location>
        <begin position="379"/>
        <end position="406"/>
    </location>
</feature>
<dbReference type="OrthoDB" id="9806008at2"/>
<dbReference type="AlphaFoldDB" id="A0A3Q9FLK4"/>
<dbReference type="GO" id="GO:0004366">
    <property type="term" value="F:glycerol-3-phosphate O-acyltransferase activity"/>
    <property type="evidence" value="ECO:0007669"/>
    <property type="project" value="TreeGrafter"/>
</dbReference>
<feature type="domain" description="Phospholipid/glycerol acyltransferase" evidence="2">
    <location>
        <begin position="39"/>
        <end position="168"/>
    </location>
</feature>
<dbReference type="GO" id="GO:0008654">
    <property type="term" value="P:phospholipid biosynthetic process"/>
    <property type="evidence" value="ECO:0007669"/>
    <property type="project" value="TreeGrafter"/>
</dbReference>
<accession>A0A3Q9FLK4</accession>
<feature type="transmembrane region" description="Helical" evidence="1">
    <location>
        <begin position="350"/>
        <end position="373"/>
    </location>
</feature>
<dbReference type="KEGG" id="fll:EI427_01755"/>
<evidence type="ECO:0000313" key="3">
    <source>
        <dbReference type="EMBL" id="AZQ60984.1"/>
    </source>
</evidence>
<gene>
    <name evidence="3" type="ORF">EI427_01755</name>
</gene>
<reference evidence="3 4" key="1">
    <citation type="submission" date="2018-12" db="EMBL/GenBank/DDBJ databases">
        <title>Flammeovirga pectinis sp. nov., isolated from the gut of the Korean scallop, Patinopecten yessoensis.</title>
        <authorList>
            <person name="Bae J.-W."/>
            <person name="Jeong Y.-S."/>
            <person name="Kang W."/>
        </authorList>
    </citation>
    <scope>NUCLEOTIDE SEQUENCE [LARGE SCALE GENOMIC DNA]</scope>
    <source>
        <strain evidence="3 4">L12M1</strain>
    </source>
</reference>